<dbReference type="PANTHER" id="PTHR43369">
    <property type="entry name" value="PHOSPHORIBOSYLGLYCINAMIDE FORMYLTRANSFERASE"/>
    <property type="match status" value="1"/>
</dbReference>
<dbReference type="GO" id="GO:0004644">
    <property type="term" value="F:phosphoribosylglycinamide formyltransferase activity"/>
    <property type="evidence" value="ECO:0007669"/>
    <property type="project" value="UniProtKB-UniRule"/>
</dbReference>
<protein>
    <recommendedName>
        <fullName evidence="6">Phosphoribosylglycinamide formyltransferase</fullName>
        <ecNumber evidence="6">2.1.2.2</ecNumber>
    </recommendedName>
    <alternativeName>
        <fullName evidence="6">5'-phosphoribosylglycinamide transformylase</fullName>
    </alternativeName>
    <alternativeName>
        <fullName evidence="6">GAR transformylase</fullName>
        <shortName evidence="6">GART</shortName>
    </alternativeName>
</protein>
<comment type="caution">
    <text evidence="8">The sequence shown here is derived from an EMBL/GenBank/DDBJ whole genome shotgun (WGS) entry which is preliminary data.</text>
</comment>
<dbReference type="EMBL" id="BNAV01000020">
    <property type="protein sequence ID" value="GHF87143.1"/>
    <property type="molecule type" value="Genomic_DNA"/>
</dbReference>
<evidence type="ECO:0000256" key="1">
    <source>
        <dbReference type="ARBA" id="ARBA00005054"/>
    </source>
</evidence>
<reference evidence="8" key="2">
    <citation type="submission" date="2020-09" db="EMBL/GenBank/DDBJ databases">
        <authorList>
            <person name="Sun Q."/>
            <person name="Zhou Y."/>
        </authorList>
    </citation>
    <scope>NUCLEOTIDE SEQUENCE</scope>
    <source>
        <strain evidence="8">CGMCC 4.7679</strain>
    </source>
</reference>
<feature type="site" description="Raises pKa of active site His" evidence="6">
    <location>
        <position position="155"/>
    </location>
</feature>
<comment type="catalytic activity">
    <reaction evidence="5 6">
        <text>N(1)-(5-phospho-beta-D-ribosyl)glycinamide + (6R)-10-formyltetrahydrofolate = N(2)-formyl-N(1)-(5-phospho-beta-D-ribosyl)glycinamide + (6S)-5,6,7,8-tetrahydrofolate + H(+)</text>
        <dbReference type="Rhea" id="RHEA:15053"/>
        <dbReference type="ChEBI" id="CHEBI:15378"/>
        <dbReference type="ChEBI" id="CHEBI:57453"/>
        <dbReference type="ChEBI" id="CHEBI:143788"/>
        <dbReference type="ChEBI" id="CHEBI:147286"/>
        <dbReference type="ChEBI" id="CHEBI:195366"/>
        <dbReference type="EC" id="2.1.2.2"/>
    </reaction>
</comment>
<keyword evidence="9" id="KW-1185">Reference proteome</keyword>
<dbReference type="SUPFAM" id="SSF53328">
    <property type="entry name" value="Formyltransferase"/>
    <property type="match status" value="1"/>
</dbReference>
<dbReference type="FunFam" id="3.40.50.170:FF:000008">
    <property type="entry name" value="Phosphoribosylglycinamide formyltransferase"/>
    <property type="match status" value="1"/>
</dbReference>
<feature type="binding site" evidence="6">
    <location>
        <position position="75"/>
    </location>
    <ligand>
        <name>(6R)-10-formyltetrahydrofolate</name>
        <dbReference type="ChEBI" id="CHEBI:195366"/>
    </ligand>
</feature>
<feature type="binding site" evidence="6">
    <location>
        <begin position="100"/>
        <end position="103"/>
    </location>
    <ligand>
        <name>(6R)-10-formyltetrahydrofolate</name>
        <dbReference type="ChEBI" id="CHEBI:195366"/>
    </ligand>
</feature>
<dbReference type="Pfam" id="PF00551">
    <property type="entry name" value="Formyl_trans_N"/>
    <property type="match status" value="1"/>
</dbReference>
<dbReference type="EC" id="2.1.2.2" evidence="6"/>
<dbReference type="Gene3D" id="3.40.50.170">
    <property type="entry name" value="Formyl transferase, N-terminal domain"/>
    <property type="match status" value="1"/>
</dbReference>
<comment type="similarity">
    <text evidence="4 6">Belongs to the GART family.</text>
</comment>
<dbReference type="UniPathway" id="UPA00074">
    <property type="reaction ID" value="UER00126"/>
</dbReference>
<dbReference type="InterPro" id="IPR004607">
    <property type="entry name" value="GART"/>
</dbReference>
<dbReference type="Proteomes" id="UP000658656">
    <property type="component" value="Unassembled WGS sequence"/>
</dbReference>
<feature type="active site" description="Proton donor" evidence="6">
    <location>
        <position position="119"/>
    </location>
</feature>
<dbReference type="InterPro" id="IPR036477">
    <property type="entry name" value="Formyl_transf_N_sf"/>
</dbReference>
<sequence>MESSRLDLPTPVRVVVLASGSGTLMQALVDAAQRPGYPARIVAVGTDRDGIEALARAERAGVPHFTVRMGDHPDRAAWDKALTEAVAAYRPDLVVSAGFLKLLGPSFLGRFSNRVINTHPALLPSFPGMHAVADALAMGVKVTGSTVHFVDAGMDTGPIIAQEAVAVEADDDEAGLHERIKVVERRLLVEVVERLGRGGCTVDGRKVSFR</sequence>
<dbReference type="GO" id="GO:0005829">
    <property type="term" value="C:cytosol"/>
    <property type="evidence" value="ECO:0007669"/>
    <property type="project" value="TreeGrafter"/>
</dbReference>
<feature type="domain" description="Formyl transferase N-terminal" evidence="7">
    <location>
        <begin position="13"/>
        <end position="192"/>
    </location>
</feature>
<evidence type="ECO:0000256" key="4">
    <source>
        <dbReference type="ARBA" id="ARBA00038440"/>
    </source>
</evidence>
<dbReference type="GO" id="GO:0006189">
    <property type="term" value="P:'de novo' IMP biosynthetic process"/>
    <property type="evidence" value="ECO:0007669"/>
    <property type="project" value="UniProtKB-UniRule"/>
</dbReference>
<dbReference type="NCBIfam" id="TIGR00639">
    <property type="entry name" value="PurN"/>
    <property type="match status" value="1"/>
</dbReference>
<evidence type="ECO:0000256" key="3">
    <source>
        <dbReference type="ARBA" id="ARBA00022755"/>
    </source>
</evidence>
<name>A0A8H9M8W6_9PSEU</name>
<dbReference type="AlphaFoldDB" id="A0A8H9M8W6"/>
<accession>A0A8H9M8W6</accession>
<dbReference type="InterPro" id="IPR001555">
    <property type="entry name" value="GART_AS"/>
</dbReference>
<reference evidence="8" key="1">
    <citation type="journal article" date="2014" name="Int. J. Syst. Evol. Microbiol.">
        <title>Complete genome sequence of Corynebacterium casei LMG S-19264T (=DSM 44701T), isolated from a smear-ripened cheese.</title>
        <authorList>
            <consortium name="US DOE Joint Genome Institute (JGI-PGF)"/>
            <person name="Walter F."/>
            <person name="Albersmeier A."/>
            <person name="Kalinowski J."/>
            <person name="Ruckert C."/>
        </authorList>
    </citation>
    <scope>NUCLEOTIDE SEQUENCE</scope>
    <source>
        <strain evidence="8">CGMCC 4.7679</strain>
    </source>
</reference>
<evidence type="ECO:0000259" key="7">
    <source>
        <dbReference type="Pfam" id="PF00551"/>
    </source>
</evidence>
<evidence type="ECO:0000256" key="5">
    <source>
        <dbReference type="ARBA" id="ARBA00047664"/>
    </source>
</evidence>
<comment type="caution">
    <text evidence="6">Lacks conserved residue(s) required for the propagation of feature annotation.</text>
</comment>
<evidence type="ECO:0000256" key="6">
    <source>
        <dbReference type="HAMAP-Rule" id="MF_01930"/>
    </source>
</evidence>
<evidence type="ECO:0000313" key="8">
    <source>
        <dbReference type="EMBL" id="GHF87143.1"/>
    </source>
</evidence>
<evidence type="ECO:0000256" key="2">
    <source>
        <dbReference type="ARBA" id="ARBA00022679"/>
    </source>
</evidence>
<dbReference type="PANTHER" id="PTHR43369:SF2">
    <property type="entry name" value="PHOSPHORIBOSYLGLYCINAMIDE FORMYLTRANSFERASE"/>
    <property type="match status" value="1"/>
</dbReference>
<comment type="function">
    <text evidence="6">Catalyzes the transfer of a formyl group from 10-formyltetrahydrofolate to 5-phospho-ribosyl-glycinamide (GAR), producing 5-phospho-ribosyl-N-formylglycinamide (FGAR) and tetrahydrofolate.</text>
</comment>
<dbReference type="PROSITE" id="PS00373">
    <property type="entry name" value="GART"/>
    <property type="match status" value="1"/>
</dbReference>
<comment type="pathway">
    <text evidence="1 6">Purine metabolism; IMP biosynthesis via de novo pathway; N(2)-formyl-N(1)-(5-phospho-D-ribosyl)glycinamide from N(1)-(5-phospho-D-ribosyl)glycinamide (10-formyl THF route): step 1/1.</text>
</comment>
<feature type="binding site" evidence="6">
    <location>
        <position position="117"/>
    </location>
    <ligand>
        <name>(6R)-10-formyltetrahydrofolate</name>
        <dbReference type="ChEBI" id="CHEBI:195366"/>
    </ligand>
</feature>
<proteinExistence type="inferred from homology"/>
<organism evidence="8 9">
    <name type="scientific">Amycolatopsis bartoniae</name>
    <dbReference type="NCBI Taxonomy" id="941986"/>
    <lineage>
        <taxon>Bacteria</taxon>
        <taxon>Bacillati</taxon>
        <taxon>Actinomycetota</taxon>
        <taxon>Actinomycetes</taxon>
        <taxon>Pseudonocardiales</taxon>
        <taxon>Pseudonocardiaceae</taxon>
        <taxon>Amycolatopsis</taxon>
    </lineage>
</organism>
<dbReference type="HAMAP" id="MF_01930">
    <property type="entry name" value="PurN"/>
    <property type="match status" value="1"/>
</dbReference>
<evidence type="ECO:0000313" key="9">
    <source>
        <dbReference type="Proteomes" id="UP000658656"/>
    </source>
</evidence>
<dbReference type="InterPro" id="IPR002376">
    <property type="entry name" value="Formyl_transf_N"/>
</dbReference>
<dbReference type="CDD" id="cd08645">
    <property type="entry name" value="FMT_core_GART"/>
    <property type="match status" value="1"/>
</dbReference>
<keyword evidence="3 6" id="KW-0658">Purine biosynthesis</keyword>
<keyword evidence="2 6" id="KW-0808">Transferase</keyword>
<gene>
    <name evidence="6 8" type="primary">purN</name>
    <name evidence="8" type="ORF">GCM10017566_71300</name>
</gene>